<organism evidence="1 2">
    <name type="scientific">Youngiibacter multivorans</name>
    <dbReference type="NCBI Taxonomy" id="937251"/>
    <lineage>
        <taxon>Bacteria</taxon>
        <taxon>Bacillati</taxon>
        <taxon>Bacillota</taxon>
        <taxon>Clostridia</taxon>
        <taxon>Eubacteriales</taxon>
        <taxon>Clostridiaceae</taxon>
        <taxon>Youngiibacter</taxon>
    </lineage>
</organism>
<dbReference type="PANTHER" id="PTHR43434:SF1">
    <property type="entry name" value="PHOSPHOGLYCOLATE PHOSPHATASE"/>
    <property type="match status" value="1"/>
</dbReference>
<keyword evidence="2" id="KW-1185">Reference proteome</keyword>
<dbReference type="InterPro" id="IPR023198">
    <property type="entry name" value="PGP-like_dom2"/>
</dbReference>
<protein>
    <submittedName>
        <fullName evidence="1">Phosphoglycolate phosphatase</fullName>
        <ecNumber evidence="1">3.1.3.18</ecNumber>
    </submittedName>
</protein>
<dbReference type="GO" id="GO:0008967">
    <property type="term" value="F:phosphoglycolate phosphatase activity"/>
    <property type="evidence" value="ECO:0007669"/>
    <property type="project" value="UniProtKB-EC"/>
</dbReference>
<evidence type="ECO:0000313" key="1">
    <source>
        <dbReference type="EMBL" id="MBP1919597.1"/>
    </source>
</evidence>
<dbReference type="InterPro" id="IPR050155">
    <property type="entry name" value="HAD-like_hydrolase_sf"/>
</dbReference>
<dbReference type="Proteomes" id="UP001519271">
    <property type="component" value="Unassembled WGS sequence"/>
</dbReference>
<sequence length="222" mass="25390">MARKALSGIRTVYFDFDGTIHESNMVYAPAFRKAYRYLVDEGKADERTFTDKEISIWLGYSRTEMWKSFMGHLEEDYRKAAGEMIGRTMREGIEEGTARLYEGACHVLSELMKRGYVLVFLSNCGRKYMETSSKAFGLEKYFDSMICSEDHGYIPKDEILKAVMGNFPMGQVIVGDRFHDVESGVRNGIPSIFCEYGYGSKDEGKEATYSIKDIRELLDILP</sequence>
<dbReference type="InterPro" id="IPR041492">
    <property type="entry name" value="HAD_2"/>
</dbReference>
<dbReference type="PANTHER" id="PTHR43434">
    <property type="entry name" value="PHOSPHOGLYCOLATE PHOSPHATASE"/>
    <property type="match status" value="1"/>
</dbReference>
<reference evidence="1 2" key="1">
    <citation type="submission" date="2021-03" db="EMBL/GenBank/DDBJ databases">
        <title>Genomic Encyclopedia of Type Strains, Phase IV (KMG-IV): sequencing the most valuable type-strain genomes for metagenomic binning, comparative biology and taxonomic classification.</title>
        <authorList>
            <person name="Goeker M."/>
        </authorList>
    </citation>
    <scope>NUCLEOTIDE SEQUENCE [LARGE SCALE GENOMIC DNA]</scope>
    <source>
        <strain evidence="1 2">DSM 6139</strain>
    </source>
</reference>
<dbReference type="InterPro" id="IPR036412">
    <property type="entry name" value="HAD-like_sf"/>
</dbReference>
<dbReference type="Gene3D" id="1.10.150.240">
    <property type="entry name" value="Putative phosphatase, domain 2"/>
    <property type="match status" value="1"/>
</dbReference>
<accession>A0ABS4G4X4</accession>
<dbReference type="InterPro" id="IPR023214">
    <property type="entry name" value="HAD_sf"/>
</dbReference>
<dbReference type="EMBL" id="JAGGKC010000017">
    <property type="protein sequence ID" value="MBP1919597.1"/>
    <property type="molecule type" value="Genomic_DNA"/>
</dbReference>
<evidence type="ECO:0000313" key="2">
    <source>
        <dbReference type="Proteomes" id="UP001519271"/>
    </source>
</evidence>
<dbReference type="Gene3D" id="3.40.50.1000">
    <property type="entry name" value="HAD superfamily/HAD-like"/>
    <property type="match status" value="1"/>
</dbReference>
<keyword evidence="1" id="KW-0378">Hydrolase</keyword>
<dbReference type="SUPFAM" id="SSF56784">
    <property type="entry name" value="HAD-like"/>
    <property type="match status" value="1"/>
</dbReference>
<proteinExistence type="predicted"/>
<name>A0ABS4G4X4_9CLOT</name>
<gene>
    <name evidence="1" type="ORF">J2Z34_002087</name>
</gene>
<dbReference type="RefSeq" id="WP_209459795.1">
    <property type="nucleotide sequence ID" value="NZ_JAGGKC010000017.1"/>
</dbReference>
<comment type="caution">
    <text evidence="1">The sequence shown here is derived from an EMBL/GenBank/DDBJ whole genome shotgun (WGS) entry which is preliminary data.</text>
</comment>
<dbReference type="EC" id="3.1.3.18" evidence="1"/>
<dbReference type="Pfam" id="PF13419">
    <property type="entry name" value="HAD_2"/>
    <property type="match status" value="1"/>
</dbReference>